<evidence type="ECO:0000256" key="3">
    <source>
        <dbReference type="SAM" id="SignalP"/>
    </source>
</evidence>
<protein>
    <submittedName>
        <fullName evidence="5">Glutamine ABC transporter, periplasmic glutamine-binding protein (GlnH)</fullName>
    </submittedName>
</protein>
<feature type="domain" description="Solute-binding protein family 3/N-terminal" evidence="4">
    <location>
        <begin position="25"/>
        <end position="246"/>
    </location>
</feature>
<keyword evidence="2 3" id="KW-0732">Signal</keyword>
<sequence length="249" mass="27640">MKKPHWLLLIGLTSFALSAADTKDALTVGLAKGYEPYQFVNGKGVASGFDIDVAKAVFDQLEVSYQFNAYSWDDVMSLIRHNALAIAVGAEVSAARKPYFLFTDAYYTRQPALLALAENRQIRRVKDLIGQHITGDRHSSLEAYLSQLGVKSQFRIEQMESKEEAINALAKGHVKAVIMPKRVALYLADKVGIKLKVLWQSPQPTQVAFGVSNNNPELVNQINDALDALRADGTLQRIKDHWSINDPVD</sequence>
<evidence type="ECO:0000259" key="4">
    <source>
        <dbReference type="SMART" id="SM00062"/>
    </source>
</evidence>
<reference evidence="5 6" key="1">
    <citation type="submission" date="2006-01" db="EMBL/GenBank/DDBJ databases">
        <authorList>
            <person name="Brettar I."/>
            <person name="Hofle M."/>
            <person name="Ferriera S."/>
            <person name="Johnson J."/>
            <person name="Kravitz S."/>
            <person name="Halpern A."/>
            <person name="Remington K."/>
            <person name="Beeson K."/>
            <person name="Tran B."/>
            <person name="Rogers Y.-H."/>
            <person name="Friedman R."/>
            <person name="Venter J.C."/>
        </authorList>
    </citation>
    <scope>NUCLEOTIDE SEQUENCE [LARGE SCALE GENOMIC DNA]</scope>
    <source>
        <strain evidence="5 6">OS145</strain>
    </source>
</reference>
<evidence type="ECO:0000256" key="1">
    <source>
        <dbReference type="ARBA" id="ARBA00010333"/>
    </source>
</evidence>
<dbReference type="PANTHER" id="PTHR35936:SF19">
    <property type="entry name" value="AMINO-ACID-BINDING PROTEIN YXEM-RELATED"/>
    <property type="match status" value="1"/>
</dbReference>
<evidence type="ECO:0000313" key="6">
    <source>
        <dbReference type="Proteomes" id="UP000016543"/>
    </source>
</evidence>
<keyword evidence="6" id="KW-1185">Reference proteome</keyword>
<comment type="similarity">
    <text evidence="1">Belongs to the bacterial solute-binding protein 3 family.</text>
</comment>
<evidence type="ECO:0000256" key="2">
    <source>
        <dbReference type="ARBA" id="ARBA00022729"/>
    </source>
</evidence>
<dbReference type="SMART" id="SM00062">
    <property type="entry name" value="PBPb"/>
    <property type="match status" value="1"/>
</dbReference>
<name>A0ABP2CSZ9_9GAMM</name>
<comment type="caution">
    <text evidence="5">The sequence shown here is derived from an EMBL/GenBank/DDBJ whole genome shotgun (WGS) entry which is preliminary data.</text>
</comment>
<proteinExistence type="inferred from homology"/>
<evidence type="ECO:0000313" key="5">
    <source>
        <dbReference type="EMBL" id="EAQ32988.1"/>
    </source>
</evidence>
<dbReference type="Proteomes" id="UP000016543">
    <property type="component" value="Unassembled WGS sequence"/>
</dbReference>
<dbReference type="InterPro" id="IPR001638">
    <property type="entry name" value="Solute-binding_3/MltF_N"/>
</dbReference>
<gene>
    <name evidence="5" type="ORF">OS145_04138</name>
</gene>
<feature type="signal peptide" evidence="3">
    <location>
        <begin position="1"/>
        <end position="19"/>
    </location>
</feature>
<accession>A0ABP2CSZ9</accession>
<organism evidence="5 6">
    <name type="scientific">Idiomarina baltica OS145</name>
    <dbReference type="NCBI Taxonomy" id="314276"/>
    <lineage>
        <taxon>Bacteria</taxon>
        <taxon>Pseudomonadati</taxon>
        <taxon>Pseudomonadota</taxon>
        <taxon>Gammaproteobacteria</taxon>
        <taxon>Alteromonadales</taxon>
        <taxon>Idiomarinaceae</taxon>
        <taxon>Idiomarina</taxon>
    </lineage>
</organism>
<dbReference type="Pfam" id="PF00497">
    <property type="entry name" value="SBP_bac_3"/>
    <property type="match status" value="1"/>
</dbReference>
<dbReference type="RefSeq" id="WP_006956290.1">
    <property type="nucleotide sequence ID" value="NZ_CH672407.1"/>
</dbReference>
<dbReference type="Gene3D" id="3.40.190.10">
    <property type="entry name" value="Periplasmic binding protein-like II"/>
    <property type="match status" value="2"/>
</dbReference>
<dbReference type="PANTHER" id="PTHR35936">
    <property type="entry name" value="MEMBRANE-BOUND LYTIC MUREIN TRANSGLYCOSYLASE F"/>
    <property type="match status" value="1"/>
</dbReference>
<dbReference type="SUPFAM" id="SSF53850">
    <property type="entry name" value="Periplasmic binding protein-like II"/>
    <property type="match status" value="1"/>
</dbReference>
<feature type="chain" id="PRO_5045753656" evidence="3">
    <location>
        <begin position="20"/>
        <end position="249"/>
    </location>
</feature>
<dbReference type="EMBL" id="AAMX01000002">
    <property type="protein sequence ID" value="EAQ32988.1"/>
    <property type="molecule type" value="Genomic_DNA"/>
</dbReference>